<sequence length="212" mass="24496">MKPTDKRFWIAWTSLIILIVVWCMIDGEDKAPEYLKISSYEISQDCIKDTIYTSFAEYDEAILTHEQKIINHEGQQAVIKAKDRNNLCKSELTFIGSVLNSENDTITFLKKEDVFGQQQSPHGKGSIVVYKNRIRQGYYSDFNKGFFVKIKNNLLYLKDVKGVDLDGNPVWGDLNTINFAKGIPHNIFIYTENEWGDEHMLIRKKSSDETAR</sequence>
<dbReference type="Proteomes" id="UP001565200">
    <property type="component" value="Unassembled WGS sequence"/>
</dbReference>
<dbReference type="RefSeq" id="WP_123395099.1">
    <property type="nucleotide sequence ID" value="NZ_JBCLPP010000059.1"/>
</dbReference>
<proteinExistence type="predicted"/>
<evidence type="ECO:0000313" key="2">
    <source>
        <dbReference type="Proteomes" id="UP001565200"/>
    </source>
</evidence>
<accession>A0ABV4D274</accession>
<comment type="caution">
    <text evidence="1">The sequence shown here is derived from an EMBL/GenBank/DDBJ whole genome shotgun (WGS) entry which is preliminary data.</text>
</comment>
<dbReference type="EMBL" id="JBCLPP010000059">
    <property type="protein sequence ID" value="MEY8246590.1"/>
    <property type="molecule type" value="Genomic_DNA"/>
</dbReference>
<evidence type="ECO:0000313" key="1">
    <source>
        <dbReference type="EMBL" id="MEY8246590.1"/>
    </source>
</evidence>
<organism evidence="1 2">
    <name type="scientific">Heminiphilus faecis</name>
    <dbReference type="NCBI Taxonomy" id="2601703"/>
    <lineage>
        <taxon>Bacteria</taxon>
        <taxon>Pseudomonadati</taxon>
        <taxon>Bacteroidota</taxon>
        <taxon>Bacteroidia</taxon>
        <taxon>Bacteroidales</taxon>
        <taxon>Muribaculaceae</taxon>
        <taxon>Heminiphilus</taxon>
    </lineage>
</organism>
<keyword evidence="2" id="KW-1185">Reference proteome</keyword>
<gene>
    <name evidence="1" type="ORF">AAK873_13360</name>
</gene>
<protein>
    <submittedName>
        <fullName evidence="1">Uncharacterized protein</fullName>
    </submittedName>
</protein>
<name>A0ABV4D274_9BACT</name>
<reference evidence="1 2" key="1">
    <citation type="submission" date="2024-03" db="EMBL/GenBank/DDBJ databases">
        <title>Mouse gut bacterial collection (mGBC) of GemPharmatech.</title>
        <authorList>
            <person name="He Y."/>
            <person name="Dong L."/>
            <person name="Wu D."/>
            <person name="Gao X."/>
            <person name="Lin Z."/>
        </authorList>
    </citation>
    <scope>NUCLEOTIDE SEQUENCE [LARGE SCALE GENOMIC DNA]</scope>
    <source>
        <strain evidence="1 2">54-13</strain>
    </source>
</reference>